<keyword evidence="3 9" id="KW-0689">Ribosomal protein</keyword>
<dbReference type="GO" id="GO:0005739">
    <property type="term" value="C:mitochondrion"/>
    <property type="evidence" value="ECO:0007669"/>
    <property type="project" value="UniProtKB-SubCell"/>
</dbReference>
<organism evidence="9 10">
    <name type="scientific">Maudiozyma saulgeensis</name>
    <dbReference type="NCBI Taxonomy" id="1789683"/>
    <lineage>
        <taxon>Eukaryota</taxon>
        <taxon>Fungi</taxon>
        <taxon>Dikarya</taxon>
        <taxon>Ascomycota</taxon>
        <taxon>Saccharomycotina</taxon>
        <taxon>Saccharomycetes</taxon>
        <taxon>Saccharomycetales</taxon>
        <taxon>Saccharomycetaceae</taxon>
        <taxon>Maudiozyma</taxon>
    </lineage>
</organism>
<evidence type="ECO:0000256" key="7">
    <source>
        <dbReference type="ARBA" id="ARBA00037226"/>
    </source>
</evidence>
<comment type="subcellular location">
    <subcellularLocation>
        <location evidence="1">Mitochondrion</location>
    </subcellularLocation>
</comment>
<evidence type="ECO:0000256" key="6">
    <source>
        <dbReference type="ARBA" id="ARBA00035281"/>
    </source>
</evidence>
<dbReference type="STRING" id="1789683.A0A1X7R4K8"/>
<feature type="domain" description="Large ribosomal subunit protein uL30-like ferredoxin-like fold" evidence="8">
    <location>
        <begin position="4"/>
        <end position="54"/>
    </location>
</feature>
<evidence type="ECO:0000259" key="8">
    <source>
        <dbReference type="Pfam" id="PF00327"/>
    </source>
</evidence>
<evidence type="ECO:0000256" key="4">
    <source>
        <dbReference type="ARBA" id="ARBA00023128"/>
    </source>
</evidence>
<dbReference type="Pfam" id="PF00327">
    <property type="entry name" value="Ribosomal_L30"/>
    <property type="match status" value="1"/>
</dbReference>
<keyword evidence="5" id="KW-0687">Ribonucleoprotein</keyword>
<protein>
    <recommendedName>
        <fullName evidence="6">Large ribosomal subunit protein uL30m</fullName>
    </recommendedName>
</protein>
<dbReference type="CDD" id="cd00355">
    <property type="entry name" value="Ribosomal_L30_like"/>
    <property type="match status" value="1"/>
</dbReference>
<evidence type="ECO:0000313" key="10">
    <source>
        <dbReference type="Proteomes" id="UP000196158"/>
    </source>
</evidence>
<evidence type="ECO:0000256" key="2">
    <source>
        <dbReference type="ARBA" id="ARBA00007594"/>
    </source>
</evidence>
<dbReference type="EMBL" id="FXLY01000005">
    <property type="protein sequence ID" value="SMN20484.1"/>
    <property type="molecule type" value="Genomic_DNA"/>
</dbReference>
<dbReference type="GO" id="GO:0003735">
    <property type="term" value="F:structural constituent of ribosome"/>
    <property type="evidence" value="ECO:0007669"/>
    <property type="project" value="InterPro"/>
</dbReference>
<dbReference type="FunFam" id="3.30.1390.20:FF:000010">
    <property type="entry name" value="Large subunit ribosomal protein L30"/>
    <property type="match status" value="1"/>
</dbReference>
<comment type="similarity">
    <text evidence="2">Belongs to the universal ribosomal protein uL30 family.</text>
</comment>
<name>A0A1X7R4K8_9SACH</name>
<comment type="function">
    <text evidence="7">Component of the mitochondrial ribosome (mitoribosome), a dedicated translation machinery responsible for the synthesis of mitochondrial genome-encoded proteins, including at least some of the essential transmembrane subunits of the mitochondrial respiratory chain. The mitoribosomes are attached to the mitochondrial inner membrane and translation products are cotranslationally integrated into the membrane.</text>
</comment>
<dbReference type="InterPro" id="IPR036919">
    <property type="entry name" value="Ribo_uL30_ferredoxin-like_sf"/>
</dbReference>
<sequence>MVFYKATLVRSLIGMPKVTRQIVKTLGFGKRGSVIYREVTPAITGSLLKVKELVKVEVTEQALSKKMQRELRKSNPGFTVEKREHVL</sequence>
<keyword evidence="10" id="KW-1185">Reference proteome</keyword>
<dbReference type="PANTHER" id="PTHR15892">
    <property type="entry name" value="MITOCHONDRIAL RIBOSOMAL PROTEIN L30"/>
    <property type="match status" value="1"/>
</dbReference>
<accession>A0A1X7R4K8</accession>
<keyword evidence="4" id="KW-0496">Mitochondrion</keyword>
<dbReference type="SUPFAM" id="SSF55129">
    <property type="entry name" value="Ribosomal protein L30p/L7e"/>
    <property type="match status" value="1"/>
</dbReference>
<proteinExistence type="inferred from homology"/>
<gene>
    <name evidence="9" type="ORF">KASA_0N04697G</name>
</gene>
<dbReference type="NCBIfam" id="TIGR01308">
    <property type="entry name" value="rpmD_bact"/>
    <property type="match status" value="1"/>
</dbReference>
<dbReference type="AlphaFoldDB" id="A0A1X7R4K8"/>
<dbReference type="InterPro" id="IPR005996">
    <property type="entry name" value="Ribosomal_uL30_bac-type"/>
</dbReference>
<reference evidence="9 10" key="1">
    <citation type="submission" date="2017-04" db="EMBL/GenBank/DDBJ databases">
        <authorList>
            <person name="Afonso C.L."/>
            <person name="Miller P.J."/>
            <person name="Scott M.A."/>
            <person name="Spackman E."/>
            <person name="Goraichik I."/>
            <person name="Dimitrov K.M."/>
            <person name="Suarez D.L."/>
            <person name="Swayne D.E."/>
        </authorList>
    </citation>
    <scope>NUCLEOTIDE SEQUENCE [LARGE SCALE GENOMIC DNA]</scope>
</reference>
<evidence type="ECO:0000256" key="1">
    <source>
        <dbReference type="ARBA" id="ARBA00004173"/>
    </source>
</evidence>
<dbReference type="Gene3D" id="3.30.1390.20">
    <property type="entry name" value="Ribosomal protein L30, ferredoxin-like fold domain"/>
    <property type="match status" value="1"/>
</dbReference>
<dbReference type="GO" id="GO:0006412">
    <property type="term" value="P:translation"/>
    <property type="evidence" value="ECO:0007669"/>
    <property type="project" value="InterPro"/>
</dbReference>
<dbReference type="GO" id="GO:0015934">
    <property type="term" value="C:large ribosomal subunit"/>
    <property type="evidence" value="ECO:0007669"/>
    <property type="project" value="InterPro"/>
</dbReference>
<evidence type="ECO:0000256" key="5">
    <source>
        <dbReference type="ARBA" id="ARBA00023274"/>
    </source>
</evidence>
<evidence type="ECO:0000256" key="3">
    <source>
        <dbReference type="ARBA" id="ARBA00022980"/>
    </source>
</evidence>
<dbReference type="Proteomes" id="UP000196158">
    <property type="component" value="Unassembled WGS sequence"/>
</dbReference>
<dbReference type="PANTHER" id="PTHR15892:SF2">
    <property type="entry name" value="LARGE RIBOSOMAL SUBUNIT PROTEIN UL30M"/>
    <property type="match status" value="1"/>
</dbReference>
<dbReference type="OrthoDB" id="509901at2759"/>
<evidence type="ECO:0000313" key="9">
    <source>
        <dbReference type="EMBL" id="SMN20484.1"/>
    </source>
</evidence>
<dbReference type="InterPro" id="IPR016082">
    <property type="entry name" value="Ribosomal_uL30_ferredoxin-like"/>
</dbReference>